<accession>A0A1J0EGG4</accession>
<protein>
    <submittedName>
        <fullName evidence="1">Uncharacterized protein</fullName>
    </submittedName>
</protein>
<evidence type="ECO:0000313" key="2">
    <source>
        <dbReference type="Proteomes" id="UP000182567"/>
    </source>
</evidence>
<reference evidence="2" key="1">
    <citation type="submission" date="2016-10" db="EMBL/GenBank/DDBJ databases">
        <title>Pseudomonas frederiksbergensis ERGS4:02 complete genome.</title>
        <authorList>
            <person name="Kumar R."/>
            <person name="Acharya V."/>
            <person name="Singh D."/>
        </authorList>
    </citation>
    <scope>NUCLEOTIDE SEQUENCE [LARGE SCALE GENOMIC DNA]</scope>
    <source>
        <strain evidence="2">ERGS4:02</strain>
    </source>
</reference>
<gene>
    <name evidence="1" type="ORF">BLL42_03855</name>
</gene>
<sequence length="74" mass="8304">MVRFTLDNRFCAVAMPISHLFNLLTQMSGVVQQGLPINLSRIVKPWSILRATPPNKRLPAITVRLHRAVMPAAK</sequence>
<proteinExistence type="predicted"/>
<dbReference type="AlphaFoldDB" id="A0A1J0EGG4"/>
<dbReference type="Proteomes" id="UP000182567">
    <property type="component" value="Chromosome"/>
</dbReference>
<name>A0A1J0EGG4_9PSED</name>
<evidence type="ECO:0000313" key="1">
    <source>
        <dbReference type="EMBL" id="APC14892.1"/>
    </source>
</evidence>
<dbReference type="EMBL" id="CP017886">
    <property type="protein sequence ID" value="APC14892.1"/>
    <property type="molecule type" value="Genomic_DNA"/>
</dbReference>
<organism evidence="1 2">
    <name type="scientific">Pseudomonas frederiksbergensis</name>
    <dbReference type="NCBI Taxonomy" id="104087"/>
    <lineage>
        <taxon>Bacteria</taxon>
        <taxon>Pseudomonadati</taxon>
        <taxon>Pseudomonadota</taxon>
        <taxon>Gammaproteobacteria</taxon>
        <taxon>Pseudomonadales</taxon>
        <taxon>Pseudomonadaceae</taxon>
        <taxon>Pseudomonas</taxon>
    </lineage>
</organism>